<feature type="transmembrane region" description="Helical" evidence="16">
    <location>
        <begin position="358"/>
        <end position="379"/>
    </location>
</feature>
<evidence type="ECO:0000256" key="13">
    <source>
        <dbReference type="PIRSR" id="PIRSR618044-1"/>
    </source>
</evidence>
<evidence type="ECO:0000256" key="8">
    <source>
        <dbReference type="ARBA" id="ARBA00022801"/>
    </source>
</evidence>
<evidence type="ECO:0000256" key="15">
    <source>
        <dbReference type="RuleBase" id="RU004016"/>
    </source>
</evidence>
<evidence type="ECO:0000256" key="11">
    <source>
        <dbReference type="ARBA" id="ARBA00023316"/>
    </source>
</evidence>
<dbReference type="PRINTS" id="PR00725">
    <property type="entry name" value="DADACBPTASE1"/>
</dbReference>
<keyword evidence="5 19" id="KW-0121">Carboxypeptidase</keyword>
<protein>
    <recommendedName>
        <fullName evidence="4">serine-type D-Ala-D-Ala carboxypeptidase</fullName>
        <ecNumber evidence="4">3.4.16.4</ecNumber>
    </recommendedName>
</protein>
<feature type="domain" description="Peptidase S11 D-Ala-D-Ala carboxypeptidase A C-terminal" evidence="18">
    <location>
        <begin position="267"/>
        <end position="354"/>
    </location>
</feature>
<dbReference type="SUPFAM" id="SSF56601">
    <property type="entry name" value="beta-lactamase/transpeptidase-like"/>
    <property type="match status" value="1"/>
</dbReference>
<dbReference type="InterPro" id="IPR015956">
    <property type="entry name" value="Peniciliin-bd_prot_C_sf"/>
</dbReference>
<dbReference type="Pfam" id="PF00768">
    <property type="entry name" value="Peptidase_S11"/>
    <property type="match status" value="1"/>
</dbReference>
<evidence type="ECO:0000256" key="2">
    <source>
        <dbReference type="ARBA" id="ARBA00004752"/>
    </source>
</evidence>
<reference evidence="19 20" key="1">
    <citation type="submission" date="2017-04" db="EMBL/GenBank/DDBJ databases">
        <authorList>
            <person name="Afonso C.L."/>
            <person name="Miller P.J."/>
            <person name="Scott M.A."/>
            <person name="Spackman E."/>
            <person name="Goraichik I."/>
            <person name="Dimitrov K.M."/>
            <person name="Suarez D.L."/>
            <person name="Swayne D.E."/>
        </authorList>
    </citation>
    <scope>NUCLEOTIDE SEQUENCE [LARGE SCALE GENOMIC DNA]</scope>
    <source>
        <strain evidence="19 20">DSM 11270</strain>
    </source>
</reference>
<evidence type="ECO:0000256" key="10">
    <source>
        <dbReference type="ARBA" id="ARBA00022984"/>
    </source>
</evidence>
<evidence type="ECO:0000256" key="7">
    <source>
        <dbReference type="ARBA" id="ARBA00022729"/>
    </source>
</evidence>
<dbReference type="Pfam" id="PF07943">
    <property type="entry name" value="PBP5_C"/>
    <property type="match status" value="1"/>
</dbReference>
<dbReference type="SMART" id="SM00936">
    <property type="entry name" value="PBP5_C"/>
    <property type="match status" value="1"/>
</dbReference>
<dbReference type="InterPro" id="IPR037167">
    <property type="entry name" value="Peptidase_S11_C_sf"/>
</dbReference>
<keyword evidence="7 17" id="KW-0732">Signal</keyword>
<name>A0A1W1VC81_DESTI</name>
<keyword evidence="16" id="KW-1133">Transmembrane helix</keyword>
<evidence type="ECO:0000256" key="5">
    <source>
        <dbReference type="ARBA" id="ARBA00022645"/>
    </source>
</evidence>
<dbReference type="UniPathway" id="UPA00219"/>
<keyword evidence="20" id="KW-1185">Reference proteome</keyword>
<feature type="active site" description="Acyl-ester intermediate" evidence="13">
    <location>
        <position position="58"/>
    </location>
</feature>
<keyword evidence="9" id="KW-0133">Cell shape</keyword>
<feature type="active site" evidence="13">
    <location>
        <position position="113"/>
    </location>
</feature>
<dbReference type="EC" id="3.4.16.4" evidence="4"/>
<organism evidence="19 20">
    <name type="scientific">Desulfonispora thiosulfatigenes DSM 11270</name>
    <dbReference type="NCBI Taxonomy" id="656914"/>
    <lineage>
        <taxon>Bacteria</taxon>
        <taxon>Bacillati</taxon>
        <taxon>Bacillota</taxon>
        <taxon>Clostridia</taxon>
        <taxon>Eubacteriales</taxon>
        <taxon>Peptococcaceae</taxon>
        <taxon>Desulfonispora</taxon>
    </lineage>
</organism>
<dbReference type="InterPro" id="IPR012907">
    <property type="entry name" value="Peptidase_S11_C"/>
</dbReference>
<keyword evidence="16" id="KW-0812">Transmembrane</keyword>
<dbReference type="STRING" id="656914.SAMN00017405_1367"/>
<comment type="pathway">
    <text evidence="2">Cell wall biogenesis; peptidoglycan biosynthesis.</text>
</comment>
<dbReference type="InterPro" id="IPR012338">
    <property type="entry name" value="Beta-lactam/transpept-like"/>
</dbReference>
<evidence type="ECO:0000256" key="14">
    <source>
        <dbReference type="PIRSR" id="PIRSR618044-2"/>
    </source>
</evidence>
<dbReference type="GO" id="GO:0071555">
    <property type="term" value="P:cell wall organization"/>
    <property type="evidence" value="ECO:0007669"/>
    <property type="project" value="UniProtKB-KW"/>
</dbReference>
<gene>
    <name evidence="19" type="ORF">SAMN00017405_1367</name>
</gene>
<proteinExistence type="inferred from homology"/>
<dbReference type="PANTHER" id="PTHR21581">
    <property type="entry name" value="D-ALANYL-D-ALANINE CARBOXYPEPTIDASE"/>
    <property type="match status" value="1"/>
</dbReference>
<keyword evidence="10" id="KW-0573">Peptidoglycan synthesis</keyword>
<feature type="active site" description="Proton acceptor" evidence="13">
    <location>
        <position position="61"/>
    </location>
</feature>
<keyword evidence="8" id="KW-0378">Hydrolase</keyword>
<dbReference type="PANTHER" id="PTHR21581:SF33">
    <property type="entry name" value="D-ALANYL-D-ALANINE CARBOXYPEPTIDASE DACB"/>
    <property type="match status" value="1"/>
</dbReference>
<evidence type="ECO:0000256" key="12">
    <source>
        <dbReference type="ARBA" id="ARBA00034000"/>
    </source>
</evidence>
<evidence type="ECO:0000256" key="17">
    <source>
        <dbReference type="SAM" id="SignalP"/>
    </source>
</evidence>
<dbReference type="Proteomes" id="UP000192731">
    <property type="component" value="Unassembled WGS sequence"/>
</dbReference>
<dbReference type="GO" id="GO:0008360">
    <property type="term" value="P:regulation of cell shape"/>
    <property type="evidence" value="ECO:0007669"/>
    <property type="project" value="UniProtKB-KW"/>
</dbReference>
<accession>A0A1W1VC81</accession>
<evidence type="ECO:0000256" key="6">
    <source>
        <dbReference type="ARBA" id="ARBA00022670"/>
    </source>
</evidence>
<feature type="binding site" evidence="14">
    <location>
        <position position="218"/>
    </location>
    <ligand>
        <name>substrate</name>
    </ligand>
</feature>
<dbReference type="Gene3D" id="2.60.410.10">
    <property type="entry name" value="D-Ala-D-Ala carboxypeptidase, C-terminal domain"/>
    <property type="match status" value="1"/>
</dbReference>
<dbReference type="GO" id="GO:0006508">
    <property type="term" value="P:proteolysis"/>
    <property type="evidence" value="ECO:0007669"/>
    <property type="project" value="UniProtKB-KW"/>
</dbReference>
<feature type="signal peptide" evidence="17">
    <location>
        <begin position="1"/>
        <end position="23"/>
    </location>
</feature>
<evidence type="ECO:0000313" key="20">
    <source>
        <dbReference type="Proteomes" id="UP000192731"/>
    </source>
</evidence>
<dbReference type="OrthoDB" id="9791132at2"/>
<dbReference type="InterPro" id="IPR001967">
    <property type="entry name" value="Peptidase_S11_N"/>
</dbReference>
<dbReference type="InterPro" id="IPR018044">
    <property type="entry name" value="Peptidase_S11"/>
</dbReference>
<feature type="chain" id="PRO_5012099627" description="serine-type D-Ala-D-Ala carboxypeptidase" evidence="17">
    <location>
        <begin position="24"/>
        <end position="398"/>
    </location>
</feature>
<evidence type="ECO:0000256" key="9">
    <source>
        <dbReference type="ARBA" id="ARBA00022960"/>
    </source>
</evidence>
<comment type="function">
    <text evidence="1">Removes C-terminal D-alanyl residues from sugar-peptide cell wall precursors.</text>
</comment>
<comment type="catalytic activity">
    <reaction evidence="12">
        <text>Preferential cleavage: (Ac)2-L-Lys-D-Ala-|-D-Ala. Also transpeptidation of peptidyl-alanyl moieties that are N-acyl substituents of D-alanine.</text>
        <dbReference type="EC" id="3.4.16.4"/>
    </reaction>
</comment>
<comment type="similarity">
    <text evidence="3 15">Belongs to the peptidase S11 family.</text>
</comment>
<dbReference type="EMBL" id="FWWT01000017">
    <property type="protein sequence ID" value="SMB90823.1"/>
    <property type="molecule type" value="Genomic_DNA"/>
</dbReference>
<keyword evidence="11" id="KW-0961">Cell wall biogenesis/degradation</keyword>
<dbReference type="GO" id="GO:0009252">
    <property type="term" value="P:peptidoglycan biosynthetic process"/>
    <property type="evidence" value="ECO:0007669"/>
    <property type="project" value="UniProtKB-UniPathway"/>
</dbReference>
<keyword evidence="6" id="KW-0645">Protease</keyword>
<dbReference type="RefSeq" id="WP_084053152.1">
    <property type="nucleotide sequence ID" value="NZ_FWWT01000017.1"/>
</dbReference>
<evidence type="ECO:0000256" key="4">
    <source>
        <dbReference type="ARBA" id="ARBA00012448"/>
    </source>
</evidence>
<dbReference type="GO" id="GO:0009002">
    <property type="term" value="F:serine-type D-Ala-D-Ala carboxypeptidase activity"/>
    <property type="evidence" value="ECO:0007669"/>
    <property type="project" value="UniProtKB-EC"/>
</dbReference>
<dbReference type="AlphaFoldDB" id="A0A1W1VC81"/>
<keyword evidence="16" id="KW-0472">Membrane</keyword>
<evidence type="ECO:0000256" key="16">
    <source>
        <dbReference type="SAM" id="Phobius"/>
    </source>
</evidence>
<dbReference type="Gene3D" id="3.40.710.10">
    <property type="entry name" value="DD-peptidase/beta-lactamase superfamily"/>
    <property type="match status" value="1"/>
</dbReference>
<evidence type="ECO:0000313" key="19">
    <source>
        <dbReference type="EMBL" id="SMB90823.1"/>
    </source>
</evidence>
<dbReference type="SUPFAM" id="SSF69189">
    <property type="entry name" value="Penicillin-binding protein associated domain"/>
    <property type="match status" value="1"/>
</dbReference>
<evidence type="ECO:0000256" key="1">
    <source>
        <dbReference type="ARBA" id="ARBA00003217"/>
    </source>
</evidence>
<sequence>MYKILRNLFLCLLIILIADKAIAAAPPETNGKSYILYDPSSNQVLAGKDVHRKLFPASTTKILTVIIALEEGKLNDKVTIGANPPKAEGSKVYLREGDQVTLEQLVNAAMVHSANDAALAIAEHIGGSEESFIKMMNKKAQEIGCKESSFCNPHGLTDDKHLTSAYDLALIGKYAMKNPTFRELAGKKTYNWVGTEWQNNLVNINKLLWKMPDSTGMKPGYTSEAKNTLVASAKRNGRELICVILGVETGNIYDEAQAFLEYGFQNFHSMSLMEKDNTVASIKFTDTKNVELLAARPFNISIPSGEESKLERQVVLQKTSLPVKKGEIIGELIVSLNGQEKDRIPLKAKESVKEQYNLLQGFLNVIAVIYLLQIVVRMYRMFSKKRRRVYRYYNSKNL</sequence>
<evidence type="ECO:0000259" key="18">
    <source>
        <dbReference type="SMART" id="SM00936"/>
    </source>
</evidence>
<evidence type="ECO:0000256" key="3">
    <source>
        <dbReference type="ARBA" id="ARBA00007164"/>
    </source>
</evidence>